<dbReference type="InterPro" id="IPR050155">
    <property type="entry name" value="HAD-like_hydrolase_sf"/>
</dbReference>
<dbReference type="InterPro" id="IPR041492">
    <property type="entry name" value="HAD_2"/>
</dbReference>
<dbReference type="InterPro" id="IPR023214">
    <property type="entry name" value="HAD_sf"/>
</dbReference>
<dbReference type="SFLD" id="SFLDG01135">
    <property type="entry name" value="C1.5.6:_HAD__Beta-PGM__Phospha"/>
    <property type="match status" value="1"/>
</dbReference>
<dbReference type="GO" id="GO:0046872">
    <property type="term" value="F:metal ion binding"/>
    <property type="evidence" value="ECO:0007669"/>
    <property type="project" value="UniProtKB-KW"/>
</dbReference>
<dbReference type="InterPro" id="IPR036412">
    <property type="entry name" value="HAD-like_sf"/>
</dbReference>
<dbReference type="Gene3D" id="3.40.50.1000">
    <property type="entry name" value="HAD superfamily/HAD-like"/>
    <property type="match status" value="1"/>
</dbReference>
<dbReference type="Gene3D" id="1.10.150.240">
    <property type="entry name" value="Putative phosphatase, domain 2"/>
    <property type="match status" value="1"/>
</dbReference>
<comment type="caution">
    <text evidence="5">The sequence shown here is derived from an EMBL/GenBank/DDBJ whole genome shotgun (WGS) entry which is preliminary data.</text>
</comment>
<dbReference type="NCBIfam" id="TIGR01509">
    <property type="entry name" value="HAD-SF-IA-v3"/>
    <property type="match status" value="1"/>
</dbReference>
<dbReference type="Pfam" id="PF13419">
    <property type="entry name" value="HAD_2"/>
    <property type="match status" value="1"/>
</dbReference>
<evidence type="ECO:0000313" key="5">
    <source>
        <dbReference type="EMBL" id="NMG03809.1"/>
    </source>
</evidence>
<dbReference type="AlphaFoldDB" id="A0A972FBS9"/>
<dbReference type="InterPro" id="IPR006439">
    <property type="entry name" value="HAD-SF_hydro_IA"/>
</dbReference>
<organism evidence="5 6">
    <name type="scientific">Azoarcus taiwanensis</name>
    <dbReference type="NCBI Taxonomy" id="666964"/>
    <lineage>
        <taxon>Bacteria</taxon>
        <taxon>Pseudomonadati</taxon>
        <taxon>Pseudomonadota</taxon>
        <taxon>Betaproteobacteria</taxon>
        <taxon>Rhodocyclales</taxon>
        <taxon>Zoogloeaceae</taxon>
        <taxon>Azoarcus</taxon>
    </lineage>
</organism>
<dbReference type="SFLD" id="SFLDG01129">
    <property type="entry name" value="C1.5:_HAD__Beta-PGM__Phosphata"/>
    <property type="match status" value="1"/>
</dbReference>
<evidence type="ECO:0000313" key="6">
    <source>
        <dbReference type="Proteomes" id="UP000599523"/>
    </source>
</evidence>
<dbReference type="GO" id="GO:0008967">
    <property type="term" value="F:phosphoglycolate phosphatase activity"/>
    <property type="evidence" value="ECO:0007669"/>
    <property type="project" value="TreeGrafter"/>
</dbReference>
<proteinExistence type="predicted"/>
<accession>A0A972FBS9</accession>
<gene>
    <name evidence="5" type="ORF">GPA21_12635</name>
</gene>
<keyword evidence="4" id="KW-0119">Carbohydrate metabolism</keyword>
<dbReference type="PANTHER" id="PTHR43434:SF23">
    <property type="entry name" value="PHOSPHOGLYCOLATE PHOSPHATASE"/>
    <property type="match status" value="1"/>
</dbReference>
<keyword evidence="6" id="KW-1185">Reference proteome</keyword>
<dbReference type="SUPFAM" id="SSF56784">
    <property type="entry name" value="HAD-like"/>
    <property type="match status" value="1"/>
</dbReference>
<keyword evidence="1" id="KW-0479">Metal-binding</keyword>
<dbReference type="RefSeq" id="WP_168988507.1">
    <property type="nucleotide sequence ID" value="NZ_CAWPHM010000303.1"/>
</dbReference>
<evidence type="ECO:0000256" key="1">
    <source>
        <dbReference type="ARBA" id="ARBA00022723"/>
    </source>
</evidence>
<evidence type="ECO:0000256" key="3">
    <source>
        <dbReference type="ARBA" id="ARBA00022842"/>
    </source>
</evidence>
<protein>
    <submittedName>
        <fullName evidence="5">HAD-IA family hydrolase</fullName>
    </submittedName>
</protein>
<dbReference type="GO" id="GO:0005829">
    <property type="term" value="C:cytosol"/>
    <property type="evidence" value="ECO:0007669"/>
    <property type="project" value="TreeGrafter"/>
</dbReference>
<evidence type="ECO:0000256" key="4">
    <source>
        <dbReference type="ARBA" id="ARBA00023277"/>
    </source>
</evidence>
<evidence type="ECO:0000256" key="2">
    <source>
        <dbReference type="ARBA" id="ARBA00022801"/>
    </source>
</evidence>
<dbReference type="NCBIfam" id="TIGR01549">
    <property type="entry name" value="HAD-SF-IA-v1"/>
    <property type="match status" value="1"/>
</dbReference>
<dbReference type="PANTHER" id="PTHR43434">
    <property type="entry name" value="PHOSPHOGLYCOLATE PHOSPHATASE"/>
    <property type="match status" value="1"/>
</dbReference>
<keyword evidence="3" id="KW-0460">Magnesium</keyword>
<reference evidence="5" key="1">
    <citation type="submission" date="2019-12" db="EMBL/GenBank/DDBJ databases">
        <title>Comparative genomics gives insights into the taxonomy of the Azoarcus-Aromatoleum group and reveals separate origins of nif in the plant-associated Azoarcus and non-plant-associated Aromatoleum sub-groups.</title>
        <authorList>
            <person name="Lafos M."/>
            <person name="Maluk M."/>
            <person name="Batista M."/>
            <person name="Junghare M."/>
            <person name="Carmona M."/>
            <person name="Faoro H."/>
            <person name="Cruz L.M."/>
            <person name="Battistoni F."/>
            <person name="De Souza E."/>
            <person name="Pedrosa F."/>
            <person name="Chen W.-M."/>
            <person name="Poole P.S."/>
            <person name="Dixon R.A."/>
            <person name="James E.K."/>
        </authorList>
    </citation>
    <scope>NUCLEOTIDE SEQUENCE</scope>
    <source>
        <strain evidence="5">NSC3</strain>
    </source>
</reference>
<dbReference type="SFLD" id="SFLDS00003">
    <property type="entry name" value="Haloacid_Dehalogenase"/>
    <property type="match status" value="1"/>
</dbReference>
<name>A0A972FBS9_9RHOO</name>
<dbReference type="EMBL" id="WTVM01000075">
    <property type="protein sequence ID" value="NMG03809.1"/>
    <property type="molecule type" value="Genomic_DNA"/>
</dbReference>
<dbReference type="GO" id="GO:0006281">
    <property type="term" value="P:DNA repair"/>
    <property type="evidence" value="ECO:0007669"/>
    <property type="project" value="TreeGrafter"/>
</dbReference>
<sequence>MSVDAVLFDLDGTLADTAPDLGAAANRLRADVGLPPLPLEILRPHTSSGVRGMLHAALDTGPQDSAFPDLSARFLAHYRDNLCVASRLFDRMHELLDALEDNAIKWGIVTNKRSAFTDPLVDALGLSTRACCVVSGDAAPRLKPAPDTLLLACQIASLDASRCIYVGDDQRDIEAGRNAGMTTVAAAYGYLGLEVPVSEWQADHIIHGPMELLQIIGL</sequence>
<dbReference type="Proteomes" id="UP000599523">
    <property type="component" value="Unassembled WGS sequence"/>
</dbReference>
<keyword evidence="2 5" id="KW-0378">Hydrolase</keyword>
<dbReference type="InterPro" id="IPR023198">
    <property type="entry name" value="PGP-like_dom2"/>
</dbReference>